<comment type="caution">
    <text evidence="1">The sequence shown here is derived from an EMBL/GenBank/DDBJ whole genome shotgun (WGS) entry which is preliminary data.</text>
</comment>
<keyword evidence="2" id="KW-1185">Reference proteome</keyword>
<reference evidence="1" key="1">
    <citation type="submission" date="2024-11" db="EMBL/GenBank/DDBJ databases">
        <title>Description of Massilia orientalis sp. nov., isolated from rhizosphere soil of Ageratina adenophora.</title>
        <authorList>
            <person name="Wang Y."/>
        </authorList>
    </citation>
    <scope>NUCLEOTIDE SEQUENCE</scope>
    <source>
        <strain evidence="1">YIM B02787</strain>
    </source>
</reference>
<accession>A0ACC7MJN2</accession>
<protein>
    <submittedName>
        <fullName evidence="1">CerR family C-terminal domain-containing protein</fullName>
    </submittedName>
</protein>
<organism evidence="1 2">
    <name type="scientific">Massilia orientalis</name>
    <dbReference type="NCBI Taxonomy" id="3050128"/>
    <lineage>
        <taxon>Bacteria</taxon>
        <taxon>Pseudomonadati</taxon>
        <taxon>Pseudomonadota</taxon>
        <taxon>Betaproteobacteria</taxon>
        <taxon>Burkholderiales</taxon>
        <taxon>Oxalobacteraceae</taxon>
        <taxon>Telluria group</taxon>
        <taxon>Massilia</taxon>
    </lineage>
</organism>
<gene>
    <name evidence="1" type="ORF">QPK29_028710</name>
</gene>
<name>A0ACC7MJN2_9BURK</name>
<dbReference type="EMBL" id="JASNRB020000026">
    <property type="protein sequence ID" value="MFJ1471720.1"/>
    <property type="molecule type" value="Genomic_DNA"/>
</dbReference>
<sequence length="227" mass="24588">MTQASPTRKVRANGQHAREKILLAALGLFSKKGFTGTSVRDVASAADVNLAAISYHFGDKAGLYRAALHEYLDDAGDDIPAFDTPGLTLEELLRRYMRVCLRPLGMGKPALLSVQLRVREFIEPTGLMESLAEGRDQAYALLLGILTGHFGLEAPDDELEALAFSIFAFVGNLYSAQDHLAARRPALLDAPDAAEAWEERFTAYACAMVAVESERRKAAAHANQGPA</sequence>
<evidence type="ECO:0000313" key="1">
    <source>
        <dbReference type="EMBL" id="MFJ1471720.1"/>
    </source>
</evidence>
<proteinExistence type="predicted"/>
<evidence type="ECO:0000313" key="2">
    <source>
        <dbReference type="Proteomes" id="UP001168096"/>
    </source>
</evidence>
<dbReference type="Proteomes" id="UP001168096">
    <property type="component" value="Unassembled WGS sequence"/>
</dbReference>